<feature type="region of interest" description="Disordered" evidence="1">
    <location>
        <begin position="233"/>
        <end position="274"/>
    </location>
</feature>
<feature type="domain" description="Cytoskeleton protein RodZ-like C-terminal" evidence="3">
    <location>
        <begin position="173"/>
        <end position="241"/>
    </location>
</feature>
<dbReference type="STRING" id="35622.SAMN04489764_3018"/>
<keyword evidence="2" id="KW-0472">Membrane</keyword>
<sequence length="274" mass="28962">MKNVRSESIGSTLAEARRAAGLTVEQLSARTRIREPLIRAMERDDFSLCGGHFYARGHIRNIAKTVGLDPEAMVAAYEEAHGGRAAPMEAVPVFSATVPVKMRERRSAEWGTALGVALAVVIVFSVIRLMGGGGEQRVAEERPVQATAAARATEAAARDADASRKRGLVVVTVHARRPSHLRVQDAAGRRLFEGEIQAGTSSTWRARERVKLVIGDAGAVTLRVNGRDLGVAGRPGETVRRSFGPPARPAEARSGAAGGDADAGHRGAPSAPGR</sequence>
<evidence type="ECO:0000256" key="1">
    <source>
        <dbReference type="SAM" id="MobiDB-lite"/>
    </source>
</evidence>
<protein>
    <submittedName>
        <fullName evidence="4">Protein RodZ, contains Xre-like HTH and DUF4115 domains</fullName>
    </submittedName>
</protein>
<dbReference type="EMBL" id="FNKK01000002">
    <property type="protein sequence ID" value="SDR00989.1"/>
    <property type="molecule type" value="Genomic_DNA"/>
</dbReference>
<dbReference type="GO" id="GO:0003677">
    <property type="term" value="F:DNA binding"/>
    <property type="evidence" value="ECO:0007669"/>
    <property type="project" value="InterPro"/>
</dbReference>
<organism evidence="4 5">
    <name type="scientific">Thermostaphylospora chromogena</name>
    <dbReference type="NCBI Taxonomy" id="35622"/>
    <lineage>
        <taxon>Bacteria</taxon>
        <taxon>Bacillati</taxon>
        <taxon>Actinomycetota</taxon>
        <taxon>Actinomycetes</taxon>
        <taxon>Streptosporangiales</taxon>
        <taxon>Thermomonosporaceae</taxon>
        <taxon>Thermostaphylospora</taxon>
    </lineage>
</organism>
<dbReference type="RefSeq" id="WP_093259609.1">
    <property type="nucleotide sequence ID" value="NZ_FNKK01000002.1"/>
</dbReference>
<proteinExistence type="predicted"/>
<dbReference type="InterPro" id="IPR025194">
    <property type="entry name" value="RodZ-like_C"/>
</dbReference>
<dbReference type="PANTHER" id="PTHR34475:SF1">
    <property type="entry name" value="CYTOSKELETON PROTEIN RODZ"/>
    <property type="match status" value="1"/>
</dbReference>
<accession>A0A1H1FJS7</accession>
<keyword evidence="2" id="KW-0812">Transmembrane</keyword>
<dbReference type="CDD" id="cd00093">
    <property type="entry name" value="HTH_XRE"/>
    <property type="match status" value="1"/>
</dbReference>
<reference evidence="4 5" key="1">
    <citation type="submission" date="2016-10" db="EMBL/GenBank/DDBJ databases">
        <authorList>
            <person name="de Groot N.N."/>
        </authorList>
    </citation>
    <scope>NUCLEOTIDE SEQUENCE [LARGE SCALE GENOMIC DNA]</scope>
    <source>
        <strain evidence="4 5">DSM 43794</strain>
    </source>
</reference>
<evidence type="ECO:0000256" key="2">
    <source>
        <dbReference type="SAM" id="Phobius"/>
    </source>
</evidence>
<keyword evidence="2" id="KW-1133">Transmembrane helix</keyword>
<keyword evidence="5" id="KW-1185">Reference proteome</keyword>
<feature type="transmembrane region" description="Helical" evidence="2">
    <location>
        <begin position="110"/>
        <end position="131"/>
    </location>
</feature>
<dbReference type="InterPro" id="IPR010982">
    <property type="entry name" value="Lambda_DNA-bd_dom_sf"/>
</dbReference>
<name>A0A1H1FJS7_9ACTN</name>
<evidence type="ECO:0000313" key="4">
    <source>
        <dbReference type="EMBL" id="SDR00989.1"/>
    </source>
</evidence>
<dbReference type="Proteomes" id="UP000217103">
    <property type="component" value="Unassembled WGS sequence"/>
</dbReference>
<dbReference type="Gene3D" id="1.10.260.40">
    <property type="entry name" value="lambda repressor-like DNA-binding domains"/>
    <property type="match status" value="1"/>
</dbReference>
<dbReference type="InterPro" id="IPR001387">
    <property type="entry name" value="Cro/C1-type_HTH"/>
</dbReference>
<gene>
    <name evidence="4" type="ORF">SAMN04489764_3018</name>
</gene>
<dbReference type="PANTHER" id="PTHR34475">
    <property type="match status" value="1"/>
</dbReference>
<dbReference type="OrthoDB" id="5243487at2"/>
<evidence type="ECO:0000259" key="3">
    <source>
        <dbReference type="Pfam" id="PF13464"/>
    </source>
</evidence>
<dbReference type="Pfam" id="PF13413">
    <property type="entry name" value="HTH_25"/>
    <property type="match status" value="1"/>
</dbReference>
<dbReference type="Pfam" id="PF13464">
    <property type="entry name" value="RodZ_C"/>
    <property type="match status" value="1"/>
</dbReference>
<dbReference type="InterPro" id="IPR050400">
    <property type="entry name" value="Bact_Cytoskel_RodZ"/>
</dbReference>
<dbReference type="SUPFAM" id="SSF47413">
    <property type="entry name" value="lambda repressor-like DNA-binding domains"/>
    <property type="match status" value="1"/>
</dbReference>
<dbReference type="AlphaFoldDB" id="A0A1H1FJS7"/>
<evidence type="ECO:0000313" key="5">
    <source>
        <dbReference type="Proteomes" id="UP000217103"/>
    </source>
</evidence>